<organism evidence="13 14">
    <name type="scientific">Malus baccata</name>
    <name type="common">Siberian crab apple</name>
    <name type="synonym">Pyrus baccata</name>
    <dbReference type="NCBI Taxonomy" id="106549"/>
    <lineage>
        <taxon>Eukaryota</taxon>
        <taxon>Viridiplantae</taxon>
        <taxon>Streptophyta</taxon>
        <taxon>Embryophyta</taxon>
        <taxon>Tracheophyta</taxon>
        <taxon>Spermatophyta</taxon>
        <taxon>Magnoliopsida</taxon>
        <taxon>eudicotyledons</taxon>
        <taxon>Gunneridae</taxon>
        <taxon>Pentapetalae</taxon>
        <taxon>rosids</taxon>
        <taxon>fabids</taxon>
        <taxon>Rosales</taxon>
        <taxon>Rosaceae</taxon>
        <taxon>Amygdaloideae</taxon>
        <taxon>Maleae</taxon>
        <taxon>Malus</taxon>
    </lineage>
</organism>
<keyword evidence="4 10" id="KW-0732">Signal</keyword>
<name>A0A540MPH2_MALBA</name>
<sequence length="149" mass="15388">MALQNVALLVTVCLIFTGANYALAARNVIDPIQPAYSIPITARIKTGSEGNGGLVDCWNALAELKSCSNEVVLFFLNGQADIGPDCCQAIATITRHCWPAMLTSIGFTTEEGNILLGYCDAAASATTTNSSAPASSPLAAATTPTHPAN</sequence>
<dbReference type="GO" id="GO:0009567">
    <property type="term" value="P:double fertilization forming a zygote and endosperm"/>
    <property type="evidence" value="ECO:0007669"/>
    <property type="project" value="InterPro"/>
</dbReference>
<evidence type="ECO:0000256" key="9">
    <source>
        <dbReference type="SAM" id="MobiDB-lite"/>
    </source>
</evidence>
<comment type="subcellular location">
    <subcellularLocation>
        <location evidence="1">Cytoplasmic vesicle</location>
    </subcellularLocation>
    <subcellularLocation>
        <location evidence="2">Secreted</location>
    </subcellularLocation>
</comment>
<dbReference type="EMBL" id="VIEB01000208">
    <property type="protein sequence ID" value="TQE00684.1"/>
    <property type="molecule type" value="Genomic_DNA"/>
</dbReference>
<keyword evidence="3" id="KW-0964">Secreted</keyword>
<dbReference type="InterPro" id="IPR044711">
    <property type="entry name" value="EC11-15"/>
</dbReference>
<evidence type="ECO:0000256" key="8">
    <source>
        <dbReference type="ARBA" id="ARBA00034484"/>
    </source>
</evidence>
<gene>
    <name evidence="12" type="ORF">C1H46_013731</name>
    <name evidence="13" type="ORF">C1H46_013733</name>
</gene>
<keyword evidence="5" id="KW-0278">Fertilization</keyword>
<evidence type="ECO:0000256" key="4">
    <source>
        <dbReference type="ARBA" id="ARBA00022729"/>
    </source>
</evidence>
<feature type="signal peptide" evidence="10">
    <location>
        <begin position="1"/>
        <end position="24"/>
    </location>
</feature>
<dbReference type="PANTHER" id="PTHR35293:SF10">
    <property type="entry name" value="EGG CELL-SECRETED PROTEIN 1.2-RELATED"/>
    <property type="match status" value="1"/>
</dbReference>
<evidence type="ECO:0000256" key="1">
    <source>
        <dbReference type="ARBA" id="ARBA00004541"/>
    </source>
</evidence>
<dbReference type="STRING" id="106549.A0A540MPH2"/>
<dbReference type="Pfam" id="PF05617">
    <property type="entry name" value="Prolamin_like"/>
    <property type="match status" value="1"/>
</dbReference>
<dbReference type="EMBL" id="VIEB01000208">
    <property type="protein sequence ID" value="TQE00682.1"/>
    <property type="molecule type" value="Genomic_DNA"/>
</dbReference>
<evidence type="ECO:0000256" key="10">
    <source>
        <dbReference type="SAM" id="SignalP"/>
    </source>
</evidence>
<comment type="caution">
    <text evidence="13">The sequence shown here is derived from an EMBL/GenBank/DDBJ whole genome shotgun (WGS) entry which is preliminary data.</text>
</comment>
<feature type="chain" id="PRO_5033847526" description="Prolamin-like domain-containing protein" evidence="10">
    <location>
        <begin position="25"/>
        <end position="149"/>
    </location>
</feature>
<evidence type="ECO:0000256" key="2">
    <source>
        <dbReference type="ARBA" id="ARBA00004613"/>
    </source>
</evidence>
<dbReference type="GO" id="GO:2000008">
    <property type="term" value="P:regulation of protein localization to cell surface"/>
    <property type="evidence" value="ECO:0007669"/>
    <property type="project" value="UniProtKB-ARBA"/>
</dbReference>
<evidence type="ECO:0000313" key="13">
    <source>
        <dbReference type="EMBL" id="TQE00684.1"/>
    </source>
</evidence>
<dbReference type="GO" id="GO:0031410">
    <property type="term" value="C:cytoplasmic vesicle"/>
    <property type="evidence" value="ECO:0007669"/>
    <property type="project" value="UniProtKB-SubCell"/>
</dbReference>
<evidence type="ECO:0000313" key="12">
    <source>
        <dbReference type="EMBL" id="TQE00682.1"/>
    </source>
</evidence>
<dbReference type="PANTHER" id="PTHR35293">
    <property type="entry name" value="EGG CELL-SECRETED PROTEIN 1.5"/>
    <property type="match status" value="1"/>
</dbReference>
<proteinExistence type="inferred from homology"/>
<feature type="region of interest" description="Disordered" evidence="9">
    <location>
        <begin position="127"/>
        <end position="149"/>
    </location>
</feature>
<evidence type="ECO:0000259" key="11">
    <source>
        <dbReference type="Pfam" id="PF05617"/>
    </source>
</evidence>
<dbReference type="GO" id="GO:0005576">
    <property type="term" value="C:extracellular region"/>
    <property type="evidence" value="ECO:0007669"/>
    <property type="project" value="UniProtKB-SubCell"/>
</dbReference>
<evidence type="ECO:0000256" key="5">
    <source>
        <dbReference type="ARBA" id="ARBA00023279"/>
    </source>
</evidence>
<dbReference type="AlphaFoldDB" id="A0A540MPH2"/>
<accession>A0A540MPH2</accession>
<feature type="domain" description="Prolamin-like" evidence="11">
    <location>
        <begin position="56"/>
        <end position="120"/>
    </location>
</feature>
<dbReference type="Proteomes" id="UP000315295">
    <property type="component" value="Unassembled WGS sequence"/>
</dbReference>
<dbReference type="InterPro" id="IPR008502">
    <property type="entry name" value="Prolamin-like"/>
</dbReference>
<evidence type="ECO:0000256" key="6">
    <source>
        <dbReference type="ARBA" id="ARBA00023329"/>
    </source>
</evidence>
<evidence type="ECO:0000256" key="7">
    <source>
        <dbReference type="ARBA" id="ARBA00034457"/>
    </source>
</evidence>
<protein>
    <recommendedName>
        <fullName evidence="11">Prolamin-like domain-containing protein</fullName>
    </recommendedName>
</protein>
<keyword evidence="14" id="KW-1185">Reference proteome</keyword>
<evidence type="ECO:0000313" key="14">
    <source>
        <dbReference type="Proteomes" id="UP000315295"/>
    </source>
</evidence>
<keyword evidence="6" id="KW-0968">Cytoplasmic vesicle</keyword>
<comment type="similarity">
    <text evidence="8">Belongs to the plant egg cell-secreted peptide family.</text>
</comment>
<evidence type="ECO:0000256" key="3">
    <source>
        <dbReference type="ARBA" id="ARBA00022525"/>
    </source>
</evidence>
<dbReference type="GO" id="GO:0080155">
    <property type="term" value="P:regulation of double fertilization forming a zygote and endosperm"/>
    <property type="evidence" value="ECO:0007669"/>
    <property type="project" value="UniProtKB-ARBA"/>
</dbReference>
<reference evidence="13 14" key="1">
    <citation type="journal article" date="2019" name="G3 (Bethesda)">
        <title>Sequencing of a Wild Apple (Malus baccata) Genome Unravels the Differences Between Cultivated and Wild Apple Species Regarding Disease Resistance and Cold Tolerance.</title>
        <authorList>
            <person name="Chen X."/>
        </authorList>
    </citation>
    <scope>NUCLEOTIDE SEQUENCE [LARGE SCALE GENOMIC DNA]</scope>
    <source>
        <strain evidence="14">cv. Shandingzi</strain>
        <tissue evidence="13">Leaves</tissue>
    </source>
</reference>
<comment type="function">
    <text evidence="7">Involved in the regulation of gamete interactions during the double fertilization and to prevent multiple-pollen tube attraction; mediates the redistribution of the gamete fusogen HAP2/GCS1 to the cell surface after secretion upon sperm arrival.</text>
</comment>